<evidence type="ECO:0000313" key="3">
    <source>
        <dbReference type="EMBL" id="KAA2241230.1"/>
    </source>
</evidence>
<dbReference type="PANTHER" id="PTHR31793:SF27">
    <property type="entry name" value="NOVEL THIOESTERASE SUPERFAMILY DOMAIN AND SAPOSIN A-TYPE DOMAIN CONTAINING PROTEIN (0610012H03RIK)"/>
    <property type="match status" value="1"/>
</dbReference>
<sequence>MIDQSALEADQRVVWTEDVLRYGDTDANGHINNSTYSVLCESGRVNLFQTRLVPLMPEGHYFVIVRLSIEFKAELFYPGTVRTATWLSRVGRTSMSVEQALFGGGTLAATSEGVCVVMDAATRRPTPIPEAARAVVEGMLRGG</sequence>
<dbReference type="Pfam" id="PF13279">
    <property type="entry name" value="4HBT_2"/>
    <property type="match status" value="1"/>
</dbReference>
<dbReference type="PANTHER" id="PTHR31793">
    <property type="entry name" value="4-HYDROXYBENZOYL-COA THIOESTERASE FAMILY MEMBER"/>
    <property type="match status" value="1"/>
</dbReference>
<dbReference type="AlphaFoldDB" id="A0A5B2VRJ5"/>
<protein>
    <submittedName>
        <fullName evidence="3">Acyl-CoA thioesterase</fullName>
    </submittedName>
</protein>
<dbReference type="GO" id="GO:0047617">
    <property type="term" value="F:fatty acyl-CoA hydrolase activity"/>
    <property type="evidence" value="ECO:0007669"/>
    <property type="project" value="TreeGrafter"/>
</dbReference>
<dbReference type="OrthoDB" id="9799036at2"/>
<reference evidence="3 4" key="2">
    <citation type="submission" date="2019-09" db="EMBL/GenBank/DDBJ databases">
        <authorList>
            <person name="Jin C."/>
        </authorList>
    </citation>
    <scope>NUCLEOTIDE SEQUENCE [LARGE SCALE GENOMIC DNA]</scope>
    <source>
        <strain evidence="3 4">BN140002</strain>
    </source>
</reference>
<keyword evidence="2" id="KW-0378">Hydrolase</keyword>
<evidence type="ECO:0000313" key="4">
    <source>
        <dbReference type="Proteomes" id="UP000323142"/>
    </source>
</evidence>
<dbReference type="SUPFAM" id="SSF54637">
    <property type="entry name" value="Thioesterase/thiol ester dehydrase-isomerase"/>
    <property type="match status" value="1"/>
</dbReference>
<proteinExistence type="inferred from homology"/>
<evidence type="ECO:0000256" key="2">
    <source>
        <dbReference type="ARBA" id="ARBA00022801"/>
    </source>
</evidence>
<dbReference type="InterPro" id="IPR050563">
    <property type="entry name" value="4-hydroxybenzoyl-CoA_TE"/>
</dbReference>
<dbReference type="RefSeq" id="WP_149815811.1">
    <property type="nucleotide sequence ID" value="NZ_VUOA01000008.1"/>
</dbReference>
<name>A0A5B2VRJ5_9HYPH</name>
<dbReference type="InterPro" id="IPR029069">
    <property type="entry name" value="HotDog_dom_sf"/>
</dbReference>
<dbReference type="Gene3D" id="3.10.129.10">
    <property type="entry name" value="Hotdog Thioesterase"/>
    <property type="match status" value="1"/>
</dbReference>
<dbReference type="CDD" id="cd00586">
    <property type="entry name" value="4HBT"/>
    <property type="match status" value="1"/>
</dbReference>
<comment type="similarity">
    <text evidence="1">Belongs to the 4-hydroxybenzoyl-CoA thioesterase family.</text>
</comment>
<comment type="caution">
    <text evidence="3">The sequence shown here is derived from an EMBL/GenBank/DDBJ whole genome shotgun (WGS) entry which is preliminary data.</text>
</comment>
<evidence type="ECO:0000256" key="1">
    <source>
        <dbReference type="ARBA" id="ARBA00005953"/>
    </source>
</evidence>
<keyword evidence="4" id="KW-1185">Reference proteome</keyword>
<dbReference type="Proteomes" id="UP000323142">
    <property type="component" value="Unassembled WGS sequence"/>
</dbReference>
<gene>
    <name evidence="3" type="ORF">F0L46_04340</name>
</gene>
<reference evidence="3 4" key="1">
    <citation type="submission" date="2019-09" db="EMBL/GenBank/DDBJ databases">
        <title>Salinarimonas rosea gen. nov., sp. nov., a new member of the a-2 subgroup of the Proteobacteria.</title>
        <authorList>
            <person name="Liu J."/>
        </authorList>
    </citation>
    <scope>NUCLEOTIDE SEQUENCE [LARGE SCALE GENOMIC DNA]</scope>
    <source>
        <strain evidence="3 4">BN140002</strain>
    </source>
</reference>
<accession>A0A5B2VRJ5</accession>
<organism evidence="3 4">
    <name type="scientific">Salinarimonas soli</name>
    <dbReference type="NCBI Taxonomy" id="1638099"/>
    <lineage>
        <taxon>Bacteria</taxon>
        <taxon>Pseudomonadati</taxon>
        <taxon>Pseudomonadota</taxon>
        <taxon>Alphaproteobacteria</taxon>
        <taxon>Hyphomicrobiales</taxon>
        <taxon>Salinarimonadaceae</taxon>
        <taxon>Salinarimonas</taxon>
    </lineage>
</organism>
<dbReference type="EMBL" id="VUOA01000008">
    <property type="protein sequence ID" value="KAA2241230.1"/>
    <property type="molecule type" value="Genomic_DNA"/>
</dbReference>